<evidence type="ECO:0000313" key="1">
    <source>
        <dbReference type="EMBL" id="VAW76024.1"/>
    </source>
</evidence>
<gene>
    <name evidence="1" type="ORF">MNBD_GAMMA15-2091</name>
</gene>
<name>A0A3B0Z436_9ZZZZ</name>
<dbReference type="SUPFAM" id="SSF55961">
    <property type="entry name" value="Bet v1-like"/>
    <property type="match status" value="1"/>
</dbReference>
<evidence type="ECO:0008006" key="2">
    <source>
        <dbReference type="Google" id="ProtNLM"/>
    </source>
</evidence>
<proteinExistence type="predicted"/>
<dbReference type="AlphaFoldDB" id="A0A3B0Z436"/>
<dbReference type="InterPro" id="IPR023393">
    <property type="entry name" value="START-like_dom_sf"/>
</dbReference>
<organism evidence="1">
    <name type="scientific">hydrothermal vent metagenome</name>
    <dbReference type="NCBI Taxonomy" id="652676"/>
    <lineage>
        <taxon>unclassified sequences</taxon>
        <taxon>metagenomes</taxon>
        <taxon>ecological metagenomes</taxon>
    </lineage>
</organism>
<dbReference type="Gene3D" id="3.30.530.20">
    <property type="match status" value="1"/>
</dbReference>
<accession>A0A3B0Z436</accession>
<dbReference type="EMBL" id="UOFN01000054">
    <property type="protein sequence ID" value="VAW76024.1"/>
    <property type="molecule type" value="Genomic_DNA"/>
</dbReference>
<protein>
    <recommendedName>
        <fullName evidence="2">Ribosome association toxin RatA</fullName>
    </recommendedName>
</protein>
<sequence length="203" mass="22732">MINSKASSASRAWIGVCLALWAFGAAAGQVYTALVTHQSGSYFIEVDTLILAPEPAVRRLLTDYANLSLVNSAIQTSVIQRKLRDGSYQVRTVTKACILFYCKWIRQVQNVVESQDGSITAVVIPAKSDFHHGYARVNLWQESAGTRVLIRAEVRPKFWIPPIIGPWLLKRKLRSETLETMQNLERLALPAFLPHNTPSKSLR</sequence>
<reference evidence="1" key="1">
    <citation type="submission" date="2018-06" db="EMBL/GenBank/DDBJ databases">
        <authorList>
            <person name="Zhirakovskaya E."/>
        </authorList>
    </citation>
    <scope>NUCLEOTIDE SEQUENCE</scope>
</reference>